<dbReference type="PROSITE" id="PS00036">
    <property type="entry name" value="BZIP_BASIC"/>
    <property type="match status" value="1"/>
</dbReference>
<protein>
    <submittedName>
        <fullName evidence="6">Basic region leucine zipper</fullName>
    </submittedName>
</protein>
<evidence type="ECO:0000313" key="6">
    <source>
        <dbReference type="EMBL" id="KAK9703376.1"/>
    </source>
</evidence>
<keyword evidence="1" id="KW-0805">Transcription regulation</keyword>
<sequence>MYNLNVNLATSAAPGAVNNLLMVETGGATPRTPEILNSLMAMTNPLDNYNFNDDCLKHGDKKPFTNTSSDSNSSSCSQLESPTNGPTSVQQTCSQLIKAGLKLSIEQKRKFQSDSEDILDLDKCPKRIKKNECSESEEDKHNNGGVSFNIVCIPKRIKKNECSESEEDKHNNGGMYLQLTPEDEERRRRRRERNKIAATKCRLKKREKTANLVTESETLEAQNIELKTQITQLQNERRQILGILETHRSTCQNNVAPVTRDALYSHRLPPVTSVIETNHSYSRPASVDSINTYRSRQTPVSLFNRPASVGNEVSYSNTRQFAKMPTIIVESPTDSYHHAQLSDVLESSLQASYHQANSYNNQQCHNYANANSYNPGLDNGCMA</sequence>
<feature type="region of interest" description="Disordered" evidence="4">
    <location>
        <begin position="62"/>
        <end position="91"/>
    </location>
</feature>
<dbReference type="EMBL" id="JASPKY010000371">
    <property type="protein sequence ID" value="KAK9703376.1"/>
    <property type="molecule type" value="Genomic_DNA"/>
</dbReference>
<dbReference type="GO" id="GO:0000978">
    <property type="term" value="F:RNA polymerase II cis-regulatory region sequence-specific DNA binding"/>
    <property type="evidence" value="ECO:0007669"/>
    <property type="project" value="TreeGrafter"/>
</dbReference>
<reference evidence="6 7" key="1">
    <citation type="journal article" date="2024" name="BMC Genomics">
        <title>De novo assembly and annotation of Popillia japonica's genome with initial clues to its potential as an invasive pest.</title>
        <authorList>
            <person name="Cucini C."/>
            <person name="Boschi S."/>
            <person name="Funari R."/>
            <person name="Cardaioli E."/>
            <person name="Iannotti N."/>
            <person name="Marturano G."/>
            <person name="Paoli F."/>
            <person name="Bruttini M."/>
            <person name="Carapelli A."/>
            <person name="Frati F."/>
            <person name="Nardi F."/>
        </authorList>
    </citation>
    <scope>NUCLEOTIDE SEQUENCE [LARGE SCALE GENOMIC DNA]</scope>
    <source>
        <strain evidence="6">DMR45628</strain>
    </source>
</reference>
<dbReference type="Proteomes" id="UP001458880">
    <property type="component" value="Unassembled WGS sequence"/>
</dbReference>
<proteinExistence type="predicted"/>
<dbReference type="PANTHER" id="PTHR23351:SF24">
    <property type="entry name" value="ACTIVATING TRANSCRIPTION FACTOR 3-RELATED"/>
    <property type="match status" value="1"/>
</dbReference>
<feature type="compositionally biased region" description="Polar residues" evidence="4">
    <location>
        <begin position="82"/>
        <end position="91"/>
    </location>
</feature>
<dbReference type="Gene3D" id="1.20.5.170">
    <property type="match status" value="1"/>
</dbReference>
<organism evidence="6 7">
    <name type="scientific">Popillia japonica</name>
    <name type="common">Japanese beetle</name>
    <dbReference type="NCBI Taxonomy" id="7064"/>
    <lineage>
        <taxon>Eukaryota</taxon>
        <taxon>Metazoa</taxon>
        <taxon>Ecdysozoa</taxon>
        <taxon>Arthropoda</taxon>
        <taxon>Hexapoda</taxon>
        <taxon>Insecta</taxon>
        <taxon>Pterygota</taxon>
        <taxon>Neoptera</taxon>
        <taxon>Endopterygota</taxon>
        <taxon>Coleoptera</taxon>
        <taxon>Polyphaga</taxon>
        <taxon>Scarabaeiformia</taxon>
        <taxon>Scarabaeidae</taxon>
        <taxon>Rutelinae</taxon>
        <taxon>Popillia</taxon>
    </lineage>
</organism>
<name>A0AAW1JI67_POPJA</name>
<evidence type="ECO:0000256" key="1">
    <source>
        <dbReference type="ARBA" id="ARBA00023015"/>
    </source>
</evidence>
<dbReference type="SUPFAM" id="SSF57959">
    <property type="entry name" value="Leucine zipper domain"/>
    <property type="match status" value="1"/>
</dbReference>
<evidence type="ECO:0000256" key="4">
    <source>
        <dbReference type="SAM" id="MobiDB-lite"/>
    </source>
</evidence>
<dbReference type="InterPro" id="IPR004827">
    <property type="entry name" value="bZIP"/>
</dbReference>
<comment type="caution">
    <text evidence="6">The sequence shown here is derived from an EMBL/GenBank/DDBJ whole genome shotgun (WGS) entry which is preliminary data.</text>
</comment>
<dbReference type="InterPro" id="IPR000837">
    <property type="entry name" value="AP-1"/>
</dbReference>
<keyword evidence="2" id="KW-0238">DNA-binding</keyword>
<feature type="domain" description="BZIP" evidence="5">
    <location>
        <begin position="184"/>
        <end position="247"/>
    </location>
</feature>
<dbReference type="GO" id="GO:0000981">
    <property type="term" value="F:DNA-binding transcription factor activity, RNA polymerase II-specific"/>
    <property type="evidence" value="ECO:0007669"/>
    <property type="project" value="TreeGrafter"/>
</dbReference>
<dbReference type="AlphaFoldDB" id="A0AAW1JI67"/>
<evidence type="ECO:0000259" key="5">
    <source>
        <dbReference type="PROSITE" id="PS50217"/>
    </source>
</evidence>
<feature type="compositionally biased region" description="Low complexity" evidence="4">
    <location>
        <begin position="68"/>
        <end position="81"/>
    </location>
</feature>
<gene>
    <name evidence="6" type="ORF">QE152_g29379</name>
</gene>
<dbReference type="PANTHER" id="PTHR23351">
    <property type="entry name" value="FOS TRANSCRIPTION FACTOR-RELATED"/>
    <property type="match status" value="1"/>
</dbReference>
<dbReference type="Pfam" id="PF00170">
    <property type="entry name" value="bZIP_1"/>
    <property type="match status" value="1"/>
</dbReference>
<evidence type="ECO:0000313" key="7">
    <source>
        <dbReference type="Proteomes" id="UP001458880"/>
    </source>
</evidence>
<accession>A0AAW1JI67</accession>
<dbReference type="InterPro" id="IPR046347">
    <property type="entry name" value="bZIP_sf"/>
</dbReference>
<dbReference type="SMART" id="SM00338">
    <property type="entry name" value="BRLZ"/>
    <property type="match status" value="1"/>
</dbReference>
<keyword evidence="3" id="KW-0804">Transcription</keyword>
<keyword evidence="7" id="KW-1185">Reference proteome</keyword>
<evidence type="ECO:0000256" key="2">
    <source>
        <dbReference type="ARBA" id="ARBA00023125"/>
    </source>
</evidence>
<dbReference type="GO" id="GO:0005634">
    <property type="term" value="C:nucleus"/>
    <property type="evidence" value="ECO:0007669"/>
    <property type="project" value="TreeGrafter"/>
</dbReference>
<feature type="region of interest" description="Disordered" evidence="4">
    <location>
        <begin position="163"/>
        <end position="193"/>
    </location>
</feature>
<evidence type="ECO:0000256" key="3">
    <source>
        <dbReference type="ARBA" id="ARBA00023163"/>
    </source>
</evidence>
<dbReference type="PROSITE" id="PS50217">
    <property type="entry name" value="BZIP"/>
    <property type="match status" value="1"/>
</dbReference>
<dbReference type="PRINTS" id="PR00042">
    <property type="entry name" value="LEUZIPPRFOS"/>
</dbReference>